<organism evidence="1">
    <name type="scientific">viral metagenome</name>
    <dbReference type="NCBI Taxonomy" id="1070528"/>
    <lineage>
        <taxon>unclassified sequences</taxon>
        <taxon>metagenomes</taxon>
        <taxon>organismal metagenomes</taxon>
    </lineage>
</organism>
<evidence type="ECO:0000313" key="1">
    <source>
        <dbReference type="EMBL" id="QJA68866.1"/>
    </source>
</evidence>
<sequence>MKQNTIWIVEVQEENTIGWLPTVGIGLTRKEARGEKGNWEEFHPDDRFRIRPYVPRKGGKQ</sequence>
<dbReference type="AlphaFoldDB" id="A0A6M3JG70"/>
<name>A0A6M3JG70_9ZZZZ</name>
<protein>
    <submittedName>
        <fullName evidence="1">Uncharacterized protein</fullName>
    </submittedName>
</protein>
<accession>A0A6M3JG70</accession>
<proteinExistence type="predicted"/>
<reference evidence="1" key="1">
    <citation type="submission" date="2020-03" db="EMBL/GenBank/DDBJ databases">
        <title>The deep terrestrial virosphere.</title>
        <authorList>
            <person name="Holmfeldt K."/>
            <person name="Nilsson E."/>
            <person name="Simone D."/>
            <person name="Lopez-Fernandez M."/>
            <person name="Wu X."/>
            <person name="de Brujin I."/>
            <person name="Lundin D."/>
            <person name="Andersson A."/>
            <person name="Bertilsson S."/>
            <person name="Dopson M."/>
        </authorList>
    </citation>
    <scope>NUCLEOTIDE SEQUENCE</scope>
    <source>
        <strain evidence="1">MM415A05584</strain>
    </source>
</reference>
<gene>
    <name evidence="1" type="ORF">MM415A05584_0006</name>
</gene>
<dbReference type="EMBL" id="MT141656">
    <property type="protein sequence ID" value="QJA68866.1"/>
    <property type="molecule type" value="Genomic_DNA"/>
</dbReference>